<proteinExistence type="predicted"/>
<protein>
    <recommendedName>
        <fullName evidence="3">Lipoprotein SmpA/OmlA domain-containing protein</fullName>
    </recommendedName>
</protein>
<dbReference type="EMBL" id="WAEL01000005">
    <property type="protein sequence ID" value="NID11494.1"/>
    <property type="molecule type" value="Genomic_DNA"/>
</dbReference>
<organism evidence="1 2">
    <name type="scientific">Fibrivirga algicola</name>
    <dbReference type="NCBI Taxonomy" id="2950420"/>
    <lineage>
        <taxon>Bacteria</taxon>
        <taxon>Pseudomonadati</taxon>
        <taxon>Bacteroidota</taxon>
        <taxon>Cytophagia</taxon>
        <taxon>Cytophagales</taxon>
        <taxon>Spirosomataceae</taxon>
        <taxon>Fibrivirga</taxon>
    </lineage>
</organism>
<keyword evidence="2" id="KW-1185">Reference proteome</keyword>
<accession>A0ABX0QGY5</accession>
<name>A0ABX0QGY5_9BACT</name>
<comment type="caution">
    <text evidence="1">The sequence shown here is derived from an EMBL/GenBank/DDBJ whole genome shotgun (WGS) entry which is preliminary data.</text>
</comment>
<reference evidence="1" key="1">
    <citation type="submission" date="2024-05" db="EMBL/GenBank/DDBJ databases">
        <authorList>
            <person name="Jung D.-H."/>
        </authorList>
    </citation>
    <scope>NUCLEOTIDE SEQUENCE</scope>
    <source>
        <strain evidence="1">JA-25</strain>
    </source>
</reference>
<dbReference type="Proteomes" id="UP000606008">
    <property type="component" value="Unassembled WGS sequence"/>
</dbReference>
<gene>
    <name evidence="1" type="ORF">F7231_15070</name>
</gene>
<evidence type="ECO:0000313" key="2">
    <source>
        <dbReference type="Proteomes" id="UP000606008"/>
    </source>
</evidence>
<dbReference type="PROSITE" id="PS51257">
    <property type="entry name" value="PROKAR_LIPOPROTEIN"/>
    <property type="match status" value="1"/>
</dbReference>
<evidence type="ECO:0008006" key="3">
    <source>
        <dbReference type="Google" id="ProtNLM"/>
    </source>
</evidence>
<evidence type="ECO:0000313" key="1">
    <source>
        <dbReference type="EMBL" id="NID11494.1"/>
    </source>
</evidence>
<sequence length="129" mass="13837">MIAIKPIILLGVIPLVLSCAGPDKLGTLDLKTWRNDRGGCKGDRQGLLANFMTVRDQFKGIHVNDLGKMLGRPDVNEITDRNGKIYVYYVEKGPHCGNNTGAKSGAKSVALRVNSVGMVTEVSAQNGTP</sequence>